<sequence>MSTYSVSPFTTAVVSSMRRLYPELLADQSFDNTGLLLEAPFISSRPRNRNTVLLTVDLTRAVAEEAIENKHSVVVAYHPIIFRSLKHITSNDPQQLSMTLLLAHGISVYCPHTAVDTVPGGMADWLCDVVTGKLEDPEPKAHNAEFVASETEVTTSESNSEAPSKPSTRPTTPSAGGHNNDEDPFTTPRAKAKMKLARPDHTRRKYSKPGFPVPTDIFHPDVISHRRTVISPSPEYLIDAANQLTGSEKYTTSNTGAGRLIKFDKPQPLTLLITRIAHAIGLPKGFAVAIPQGANLEEVTVSSVATCPGSGGSIVRGTKADLIFTGELSHHEALGVIERGGCVITLFHSNSERGYLWNILRDRLEKEVEKDWKKVRGKESGKKGLSEEVKEMLKDESVEVVISERDRDPYGIVVLDETAVEGQKINGNADGVAPSIEPPQG</sequence>
<dbReference type="AlphaFoldDB" id="A0AA38WYQ5"/>
<keyword evidence="2" id="KW-0479">Metal-binding</keyword>
<dbReference type="GO" id="GO:0046872">
    <property type="term" value="F:metal ion binding"/>
    <property type="evidence" value="ECO:0007669"/>
    <property type="project" value="UniProtKB-KW"/>
</dbReference>
<comment type="similarity">
    <text evidence="1">Belongs to the GTP cyclohydrolase I type 2/NIF3 family.</text>
</comment>
<dbReference type="EMBL" id="JAPDRK010000021">
    <property type="protein sequence ID" value="KAJ9603612.1"/>
    <property type="molecule type" value="Genomic_DNA"/>
</dbReference>
<dbReference type="PANTHER" id="PTHR13799">
    <property type="entry name" value="NGG1 INTERACTING FACTOR 3"/>
    <property type="match status" value="1"/>
</dbReference>
<feature type="binding site" evidence="2">
    <location>
        <position position="348"/>
    </location>
    <ligand>
        <name>a divalent metal cation</name>
        <dbReference type="ChEBI" id="CHEBI:60240"/>
        <label>1</label>
    </ligand>
</feature>
<evidence type="ECO:0000313" key="5">
    <source>
        <dbReference type="Proteomes" id="UP001172673"/>
    </source>
</evidence>
<gene>
    <name evidence="4" type="ORF">H2200_011798</name>
</gene>
<evidence type="ECO:0000256" key="3">
    <source>
        <dbReference type="SAM" id="MobiDB-lite"/>
    </source>
</evidence>
<dbReference type="Gene3D" id="3.40.1390.30">
    <property type="entry name" value="NIF3 (NGG1p interacting factor 3)-like"/>
    <property type="match status" value="2"/>
</dbReference>
<dbReference type="FunFam" id="3.40.1390.30:FF:000001">
    <property type="entry name" value="GTP cyclohydrolase 1 type 2"/>
    <property type="match status" value="1"/>
</dbReference>
<dbReference type="InterPro" id="IPR036069">
    <property type="entry name" value="DUF34/NIF3_sf"/>
</dbReference>
<accession>A0AA38WYQ5</accession>
<dbReference type="Proteomes" id="UP001172673">
    <property type="component" value="Unassembled WGS sequence"/>
</dbReference>
<feature type="compositionally biased region" description="Basic residues" evidence="3">
    <location>
        <begin position="190"/>
        <end position="207"/>
    </location>
</feature>
<dbReference type="GO" id="GO:0005739">
    <property type="term" value="C:mitochondrion"/>
    <property type="evidence" value="ECO:0007669"/>
    <property type="project" value="TreeGrafter"/>
</dbReference>
<feature type="binding site" evidence="2">
    <location>
        <position position="78"/>
    </location>
    <ligand>
        <name>a divalent metal cation</name>
        <dbReference type="ChEBI" id="CHEBI:60240"/>
        <label>1</label>
    </ligand>
</feature>
<dbReference type="Pfam" id="PF01784">
    <property type="entry name" value="DUF34_NIF3"/>
    <property type="match status" value="1"/>
</dbReference>
<feature type="binding site" evidence="2">
    <location>
        <position position="352"/>
    </location>
    <ligand>
        <name>a divalent metal cation</name>
        <dbReference type="ChEBI" id="CHEBI:60240"/>
        <label>1</label>
    </ligand>
</feature>
<name>A0AA38WYQ5_9EURO</name>
<evidence type="ECO:0000256" key="2">
    <source>
        <dbReference type="PIRSR" id="PIRSR602678-1"/>
    </source>
</evidence>
<organism evidence="4 5">
    <name type="scientific">Cladophialophora chaetospira</name>
    <dbReference type="NCBI Taxonomy" id="386627"/>
    <lineage>
        <taxon>Eukaryota</taxon>
        <taxon>Fungi</taxon>
        <taxon>Dikarya</taxon>
        <taxon>Ascomycota</taxon>
        <taxon>Pezizomycotina</taxon>
        <taxon>Eurotiomycetes</taxon>
        <taxon>Chaetothyriomycetidae</taxon>
        <taxon>Chaetothyriales</taxon>
        <taxon>Herpotrichiellaceae</taxon>
        <taxon>Cladophialophora</taxon>
    </lineage>
</organism>
<dbReference type="PANTHER" id="PTHR13799:SF13">
    <property type="entry name" value="NIF3-LIKE PROTEIN 1"/>
    <property type="match status" value="1"/>
</dbReference>
<dbReference type="InterPro" id="IPR002678">
    <property type="entry name" value="DUF34/NIF3"/>
</dbReference>
<feature type="region of interest" description="Disordered" evidence="3">
    <location>
        <begin position="147"/>
        <end position="211"/>
    </location>
</feature>
<evidence type="ECO:0000256" key="1">
    <source>
        <dbReference type="ARBA" id="ARBA00006964"/>
    </source>
</evidence>
<feature type="binding site" evidence="2">
    <location>
        <position position="116"/>
    </location>
    <ligand>
        <name>a divalent metal cation</name>
        <dbReference type="ChEBI" id="CHEBI:60240"/>
        <label>1</label>
    </ligand>
</feature>
<comment type="caution">
    <text evidence="4">The sequence shown here is derived from an EMBL/GenBank/DDBJ whole genome shotgun (WGS) entry which is preliminary data.</text>
</comment>
<protein>
    <recommendedName>
        <fullName evidence="6">YbgI/family dinuclear metal center protein</fullName>
    </recommendedName>
</protein>
<keyword evidence="5" id="KW-1185">Reference proteome</keyword>
<proteinExistence type="inferred from homology"/>
<feature type="compositionally biased region" description="Low complexity" evidence="3">
    <location>
        <begin position="149"/>
        <end position="174"/>
    </location>
</feature>
<dbReference type="SUPFAM" id="SSF102705">
    <property type="entry name" value="NIF3 (NGG1p interacting factor 3)-like"/>
    <property type="match status" value="1"/>
</dbReference>
<evidence type="ECO:0008006" key="6">
    <source>
        <dbReference type="Google" id="ProtNLM"/>
    </source>
</evidence>
<evidence type="ECO:0000313" key="4">
    <source>
        <dbReference type="EMBL" id="KAJ9603612.1"/>
    </source>
</evidence>
<reference evidence="4" key="1">
    <citation type="submission" date="2022-10" db="EMBL/GenBank/DDBJ databases">
        <title>Culturing micro-colonial fungi from biological soil crusts in the Mojave desert and describing Neophaeococcomyces mojavensis, and introducing the new genera and species Taxawa tesnikishii.</title>
        <authorList>
            <person name="Kurbessoian T."/>
            <person name="Stajich J.E."/>
        </authorList>
    </citation>
    <scope>NUCLEOTIDE SEQUENCE</scope>
    <source>
        <strain evidence="4">TK_41</strain>
    </source>
</reference>